<keyword evidence="11" id="KW-1185">Reference proteome</keyword>
<gene>
    <name evidence="10" type="ORF">GCM10007392_30860</name>
</gene>
<comment type="subcellular location">
    <subcellularLocation>
        <location evidence="1">Membrane</location>
        <topology evidence="1">Single-pass membrane protein</topology>
    </subcellularLocation>
</comment>
<dbReference type="Pfam" id="PF08239">
    <property type="entry name" value="SH3_3"/>
    <property type="match status" value="1"/>
</dbReference>
<organism evidence="10 11">
    <name type="scientific">Saccharospirillum salsuginis</name>
    <dbReference type="NCBI Taxonomy" id="418750"/>
    <lineage>
        <taxon>Bacteria</taxon>
        <taxon>Pseudomonadati</taxon>
        <taxon>Pseudomonadota</taxon>
        <taxon>Gammaproteobacteria</taxon>
        <taxon>Oceanospirillales</taxon>
        <taxon>Saccharospirillaceae</taxon>
        <taxon>Saccharospirillum</taxon>
    </lineage>
</organism>
<evidence type="ECO:0000256" key="4">
    <source>
        <dbReference type="ARBA" id="ARBA00022989"/>
    </source>
</evidence>
<sequence length="225" mass="25354">MTRSTFLKPILGLIATALISGSAFSATYWLSDELWVNVRTGAGDQFRILKTIPSGTRMETLEDEPNNGYLHVRTEEGIEGWVPERFLQDEPTSEIRIANVQAERDELQRQLEELDTKYKDLLADKGDVNGELETLRSENARLSDELQSIKQVSENAIQLDQHNQELAQENASLKNDLDLAQSKLSNLQESRESRMLMAGGGLIVLGTILGLLLPRMRSKRRDSWA</sequence>
<evidence type="ECO:0000256" key="5">
    <source>
        <dbReference type="ARBA" id="ARBA00023136"/>
    </source>
</evidence>
<dbReference type="Proteomes" id="UP000626148">
    <property type="component" value="Unassembled WGS sequence"/>
</dbReference>
<accession>A0A918KH45</accession>
<evidence type="ECO:0000256" key="7">
    <source>
        <dbReference type="SAM" id="Phobius"/>
    </source>
</evidence>
<dbReference type="Gene3D" id="2.30.30.40">
    <property type="entry name" value="SH3 Domains"/>
    <property type="match status" value="1"/>
</dbReference>
<protein>
    <recommendedName>
        <fullName evidence="9">SH3b domain-containing protein</fullName>
    </recommendedName>
</protein>
<dbReference type="GO" id="GO:0016020">
    <property type="term" value="C:membrane"/>
    <property type="evidence" value="ECO:0007669"/>
    <property type="project" value="UniProtKB-SubCell"/>
</dbReference>
<evidence type="ECO:0000256" key="2">
    <source>
        <dbReference type="ARBA" id="ARBA00022692"/>
    </source>
</evidence>
<comment type="caution">
    <text evidence="10">The sequence shown here is derived from an EMBL/GenBank/DDBJ whole genome shotgun (WGS) entry which is preliminary data.</text>
</comment>
<dbReference type="PROSITE" id="PS51781">
    <property type="entry name" value="SH3B"/>
    <property type="match status" value="1"/>
</dbReference>
<reference evidence="10" key="1">
    <citation type="journal article" date="2014" name="Int. J. Syst. Evol. Microbiol.">
        <title>Complete genome sequence of Corynebacterium casei LMG S-19264T (=DSM 44701T), isolated from a smear-ripened cheese.</title>
        <authorList>
            <consortium name="US DOE Joint Genome Institute (JGI-PGF)"/>
            <person name="Walter F."/>
            <person name="Albersmeier A."/>
            <person name="Kalinowski J."/>
            <person name="Ruckert C."/>
        </authorList>
    </citation>
    <scope>NUCLEOTIDE SEQUENCE</scope>
    <source>
        <strain evidence="10">KCTC 22169</strain>
    </source>
</reference>
<keyword evidence="2 7" id="KW-0812">Transmembrane</keyword>
<feature type="signal peptide" evidence="8">
    <location>
        <begin position="1"/>
        <end position="25"/>
    </location>
</feature>
<evidence type="ECO:0000259" key="9">
    <source>
        <dbReference type="PROSITE" id="PS51781"/>
    </source>
</evidence>
<keyword evidence="5 7" id="KW-0472">Membrane</keyword>
<evidence type="ECO:0000313" key="10">
    <source>
        <dbReference type="EMBL" id="GGX60664.1"/>
    </source>
</evidence>
<dbReference type="RefSeq" id="WP_189610254.1">
    <property type="nucleotide sequence ID" value="NZ_BMXR01000007.1"/>
</dbReference>
<evidence type="ECO:0000256" key="3">
    <source>
        <dbReference type="ARBA" id="ARBA00022729"/>
    </source>
</evidence>
<dbReference type="NCBIfam" id="TIGR04211">
    <property type="entry name" value="SH3_and_anchor"/>
    <property type="match status" value="1"/>
</dbReference>
<feature type="chain" id="PRO_5037151051" description="SH3b domain-containing protein" evidence="8">
    <location>
        <begin position="26"/>
        <end position="225"/>
    </location>
</feature>
<evidence type="ECO:0000256" key="8">
    <source>
        <dbReference type="SAM" id="SignalP"/>
    </source>
</evidence>
<feature type="domain" description="SH3b" evidence="9">
    <location>
        <begin position="25"/>
        <end position="91"/>
    </location>
</feature>
<dbReference type="InterPro" id="IPR016476">
    <property type="entry name" value="SH3_dom_pro"/>
</dbReference>
<keyword evidence="6" id="KW-0175">Coiled coil</keyword>
<evidence type="ECO:0000313" key="11">
    <source>
        <dbReference type="Proteomes" id="UP000626148"/>
    </source>
</evidence>
<feature type="coiled-coil region" evidence="6">
    <location>
        <begin position="97"/>
        <end position="190"/>
    </location>
</feature>
<reference evidence="10" key="2">
    <citation type="submission" date="2020-09" db="EMBL/GenBank/DDBJ databases">
        <authorList>
            <person name="Sun Q."/>
            <person name="Kim S."/>
        </authorList>
    </citation>
    <scope>NUCLEOTIDE SEQUENCE</scope>
    <source>
        <strain evidence="10">KCTC 22169</strain>
    </source>
</reference>
<proteinExistence type="predicted"/>
<evidence type="ECO:0000256" key="6">
    <source>
        <dbReference type="SAM" id="Coils"/>
    </source>
</evidence>
<dbReference type="SMART" id="SM00287">
    <property type="entry name" value="SH3b"/>
    <property type="match status" value="1"/>
</dbReference>
<dbReference type="InterPro" id="IPR003646">
    <property type="entry name" value="SH3-like_bac-type"/>
</dbReference>
<feature type="transmembrane region" description="Helical" evidence="7">
    <location>
        <begin position="195"/>
        <end position="213"/>
    </location>
</feature>
<keyword evidence="4 7" id="KW-1133">Transmembrane helix</keyword>
<dbReference type="AlphaFoldDB" id="A0A918KH45"/>
<keyword evidence="3 8" id="KW-0732">Signal</keyword>
<dbReference type="EMBL" id="BMXR01000007">
    <property type="protein sequence ID" value="GGX60664.1"/>
    <property type="molecule type" value="Genomic_DNA"/>
</dbReference>
<evidence type="ECO:0000256" key="1">
    <source>
        <dbReference type="ARBA" id="ARBA00004167"/>
    </source>
</evidence>
<name>A0A918KH45_9GAMM</name>